<dbReference type="Proteomes" id="UP000269573">
    <property type="component" value="Unassembled WGS sequence"/>
</dbReference>
<evidence type="ECO:0000259" key="5">
    <source>
        <dbReference type="Pfam" id="PF07833"/>
    </source>
</evidence>
<keyword evidence="7" id="KW-1185">Reference proteome</keyword>
<reference evidence="6 7" key="1">
    <citation type="submission" date="2018-10" db="EMBL/GenBank/DDBJ databases">
        <title>Phylogenomics of Brevibacillus.</title>
        <authorList>
            <person name="Dunlap C."/>
        </authorList>
    </citation>
    <scope>NUCLEOTIDE SEQUENCE [LARGE SCALE GENOMIC DNA]</scope>
    <source>
        <strain evidence="6 7">JCM 15774</strain>
    </source>
</reference>
<organism evidence="6 7">
    <name type="scientific">Brevibacillus nitrificans</name>
    <dbReference type="NCBI Taxonomy" id="651560"/>
    <lineage>
        <taxon>Bacteria</taxon>
        <taxon>Bacillati</taxon>
        <taxon>Bacillota</taxon>
        <taxon>Bacilli</taxon>
        <taxon>Bacillales</taxon>
        <taxon>Paenibacillaceae</taxon>
        <taxon>Brevibacillus</taxon>
    </lineage>
</organism>
<feature type="chain" id="PRO_5018237095" description="Copper-binding protein" evidence="3">
    <location>
        <begin position="26"/>
        <end position="365"/>
    </location>
</feature>
<dbReference type="Pfam" id="PF00127">
    <property type="entry name" value="Copper-bind"/>
    <property type="match status" value="1"/>
</dbReference>
<evidence type="ECO:0008006" key="8">
    <source>
        <dbReference type="Google" id="ProtNLM"/>
    </source>
</evidence>
<dbReference type="PANTHER" id="PTHR36507">
    <property type="entry name" value="BLL1555 PROTEIN"/>
    <property type="match status" value="1"/>
</dbReference>
<comment type="caution">
    <text evidence="6">The sequence shown here is derived from an EMBL/GenBank/DDBJ whole genome shotgun (WGS) entry which is preliminary data.</text>
</comment>
<dbReference type="Gene3D" id="3.30.457.10">
    <property type="entry name" value="Copper amine oxidase-like, N-terminal domain"/>
    <property type="match status" value="1"/>
</dbReference>
<dbReference type="InterPro" id="IPR008972">
    <property type="entry name" value="Cupredoxin"/>
</dbReference>
<dbReference type="InterPro" id="IPR000923">
    <property type="entry name" value="BlueCu_1"/>
</dbReference>
<dbReference type="InterPro" id="IPR036582">
    <property type="entry name" value="Mao_N_sf"/>
</dbReference>
<dbReference type="RefSeq" id="WP_122926593.1">
    <property type="nucleotide sequence ID" value="NZ_RHHU01000020.1"/>
</dbReference>
<proteinExistence type="predicted"/>
<dbReference type="Pfam" id="PF07833">
    <property type="entry name" value="Cu_amine_oxidN1"/>
    <property type="match status" value="1"/>
</dbReference>
<keyword evidence="1" id="KW-0479">Metal-binding</keyword>
<evidence type="ECO:0000256" key="1">
    <source>
        <dbReference type="ARBA" id="ARBA00022723"/>
    </source>
</evidence>
<dbReference type="InterPro" id="IPR052721">
    <property type="entry name" value="ET_Amicyanin"/>
</dbReference>
<feature type="signal peptide" evidence="3">
    <location>
        <begin position="1"/>
        <end position="25"/>
    </location>
</feature>
<evidence type="ECO:0000256" key="3">
    <source>
        <dbReference type="SAM" id="SignalP"/>
    </source>
</evidence>
<dbReference type="GO" id="GO:0009055">
    <property type="term" value="F:electron transfer activity"/>
    <property type="evidence" value="ECO:0007669"/>
    <property type="project" value="InterPro"/>
</dbReference>
<dbReference type="AlphaFoldDB" id="A0A3M8CUL0"/>
<gene>
    <name evidence="6" type="ORF">EDM59_27710</name>
</gene>
<dbReference type="PANTHER" id="PTHR36507:SF1">
    <property type="entry name" value="BLL1555 PROTEIN"/>
    <property type="match status" value="1"/>
</dbReference>
<dbReference type="Gene3D" id="2.60.40.420">
    <property type="entry name" value="Cupredoxins - blue copper proteins"/>
    <property type="match status" value="1"/>
</dbReference>
<feature type="domain" description="Blue (type 1) copper" evidence="4">
    <location>
        <begin position="285"/>
        <end position="365"/>
    </location>
</feature>
<keyword evidence="3" id="KW-0732">Signal</keyword>
<evidence type="ECO:0000313" key="6">
    <source>
        <dbReference type="EMBL" id="RNB79480.1"/>
    </source>
</evidence>
<keyword evidence="2" id="KW-0186">Copper</keyword>
<dbReference type="SUPFAM" id="SSF49503">
    <property type="entry name" value="Cupredoxins"/>
    <property type="match status" value="1"/>
</dbReference>
<feature type="domain" description="Copper amine oxidase-like N-terminal" evidence="5">
    <location>
        <begin position="35"/>
        <end position="139"/>
    </location>
</feature>
<evidence type="ECO:0000313" key="7">
    <source>
        <dbReference type="Proteomes" id="UP000269573"/>
    </source>
</evidence>
<dbReference type="SUPFAM" id="SSF55383">
    <property type="entry name" value="Copper amine oxidase, domain N"/>
    <property type="match status" value="1"/>
</dbReference>
<dbReference type="InterPro" id="IPR012854">
    <property type="entry name" value="Cu_amine_oxidase-like_N"/>
</dbReference>
<sequence>MKKIVSVLFASAMLTAALGIGSALGATSSQNAVTLDGKPLRMESKPLVSNNRVMVSASEFAQAIGAAVLFDQAANSVTIQKEANTYRFTPGSKTATINGSSVNMDTPVTLIQGVPFVPIRFLAENLGMSVDYNKVGNVISLHSAVAPSLLILSPANGDILYTDQVKVSVAAFQHHLADFREHGEVKEGEGHIHVWLDTDPTNPKLAYKMINGEPAVFDKVAPGKHTLTVQLVGNDHKPISPEVKKVIHFQTTAKSGHEAAASHSAAPAPSAHAGVPAASAHAAKSYNVDIQSFSFTPGILTIDSGSTVTFKNLDDVVHTVTAKDGSFDSGPINKGGTYTATFSKPGVYAIYCKPHTFMTGTITVK</sequence>
<dbReference type="EMBL" id="RHHU01000020">
    <property type="protein sequence ID" value="RNB79480.1"/>
    <property type="molecule type" value="Genomic_DNA"/>
</dbReference>
<accession>A0A3M8CUL0</accession>
<dbReference type="GO" id="GO:0005507">
    <property type="term" value="F:copper ion binding"/>
    <property type="evidence" value="ECO:0007669"/>
    <property type="project" value="InterPro"/>
</dbReference>
<evidence type="ECO:0000256" key="2">
    <source>
        <dbReference type="ARBA" id="ARBA00023008"/>
    </source>
</evidence>
<evidence type="ECO:0000259" key="4">
    <source>
        <dbReference type="Pfam" id="PF00127"/>
    </source>
</evidence>
<protein>
    <recommendedName>
        <fullName evidence="8">Copper-binding protein</fullName>
    </recommendedName>
</protein>
<name>A0A3M8CUL0_9BACL</name>